<feature type="domain" description="HTH cro/C1-type" evidence="1">
    <location>
        <begin position="28"/>
        <end position="82"/>
    </location>
</feature>
<dbReference type="PROSITE" id="PS50943">
    <property type="entry name" value="HTH_CROC1"/>
    <property type="match status" value="1"/>
</dbReference>
<protein>
    <submittedName>
        <fullName evidence="2">Helix-turn-helix domain-containing protein</fullName>
    </submittedName>
</protein>
<dbReference type="RefSeq" id="WP_263740652.1">
    <property type="nucleotide sequence ID" value="NZ_JAOWKZ010000003.1"/>
</dbReference>
<dbReference type="PANTHER" id="PTHR43236:SF1">
    <property type="entry name" value="BLL7220 PROTEIN"/>
    <property type="match status" value="1"/>
</dbReference>
<dbReference type="EMBL" id="JAOWKZ010000003">
    <property type="protein sequence ID" value="MCV2873446.1"/>
    <property type="molecule type" value="Genomic_DNA"/>
</dbReference>
<accession>A0ABT2ZQL1</accession>
<dbReference type="InterPro" id="IPR001387">
    <property type="entry name" value="Cro/C1-type_HTH"/>
</dbReference>
<comment type="caution">
    <text evidence="2">The sequence shown here is derived from an EMBL/GenBank/DDBJ whole genome shotgun (WGS) entry which is preliminary data.</text>
</comment>
<sequence>MTTDTLEKTAETAENWFSDDAATFGDRLAAAREAAGLSQADLAQRLGVKTKVIEHWEADAKEPRANRLQMLAGMLGVSLMWLLTGEGDGVDMPDETAAETAQVKGVLAEIRELRTAMTAMTGRLGRLEKKLRQGLDQSAA</sequence>
<evidence type="ECO:0000313" key="2">
    <source>
        <dbReference type="EMBL" id="MCV2873446.1"/>
    </source>
</evidence>
<dbReference type="InterPro" id="IPR052345">
    <property type="entry name" value="Rad_response_metalloprotease"/>
</dbReference>
<dbReference type="SMART" id="SM00530">
    <property type="entry name" value="HTH_XRE"/>
    <property type="match status" value="1"/>
</dbReference>
<evidence type="ECO:0000313" key="3">
    <source>
        <dbReference type="Proteomes" id="UP001652564"/>
    </source>
</evidence>
<proteinExistence type="predicted"/>
<dbReference type="InterPro" id="IPR010982">
    <property type="entry name" value="Lambda_DNA-bd_dom_sf"/>
</dbReference>
<gene>
    <name evidence="2" type="ORF">OEZ71_14190</name>
</gene>
<organism evidence="2 3">
    <name type="scientific">Albidovulum litorale</name>
    <dbReference type="NCBI Taxonomy" id="2984134"/>
    <lineage>
        <taxon>Bacteria</taxon>
        <taxon>Pseudomonadati</taxon>
        <taxon>Pseudomonadota</taxon>
        <taxon>Alphaproteobacteria</taxon>
        <taxon>Rhodobacterales</taxon>
        <taxon>Paracoccaceae</taxon>
        <taxon>Albidovulum</taxon>
    </lineage>
</organism>
<dbReference type="PANTHER" id="PTHR43236">
    <property type="entry name" value="ANTITOXIN HIGA1"/>
    <property type="match status" value="1"/>
</dbReference>
<dbReference type="Pfam" id="PF01381">
    <property type="entry name" value="HTH_3"/>
    <property type="match status" value="1"/>
</dbReference>
<evidence type="ECO:0000259" key="1">
    <source>
        <dbReference type="PROSITE" id="PS50943"/>
    </source>
</evidence>
<dbReference type="SUPFAM" id="SSF47413">
    <property type="entry name" value="lambda repressor-like DNA-binding domains"/>
    <property type="match status" value="1"/>
</dbReference>
<name>A0ABT2ZQL1_9RHOB</name>
<dbReference type="Proteomes" id="UP001652564">
    <property type="component" value="Unassembled WGS sequence"/>
</dbReference>
<reference evidence="2 3" key="1">
    <citation type="submission" date="2022-10" db="EMBL/GenBank/DDBJ databases">
        <title>Defluviimonas sp. nov., isolated from ocean surface sediments.</title>
        <authorList>
            <person name="He W."/>
            <person name="Wang L."/>
            <person name="Zhang D.-F."/>
        </authorList>
    </citation>
    <scope>NUCLEOTIDE SEQUENCE [LARGE SCALE GENOMIC DNA]</scope>
    <source>
        <strain evidence="2 3">WL0050</strain>
    </source>
</reference>
<dbReference type="Gene3D" id="1.10.260.40">
    <property type="entry name" value="lambda repressor-like DNA-binding domains"/>
    <property type="match status" value="1"/>
</dbReference>
<dbReference type="CDD" id="cd00093">
    <property type="entry name" value="HTH_XRE"/>
    <property type="match status" value="1"/>
</dbReference>
<keyword evidence="3" id="KW-1185">Reference proteome</keyword>